<feature type="compositionally biased region" description="Basic and acidic residues" evidence="4">
    <location>
        <begin position="373"/>
        <end position="384"/>
    </location>
</feature>
<comment type="similarity">
    <text evidence="1">Belongs to the SPT2 family.</text>
</comment>
<dbReference type="GO" id="GO:0006334">
    <property type="term" value="P:nucleosome assembly"/>
    <property type="evidence" value="ECO:0007669"/>
    <property type="project" value="TreeGrafter"/>
</dbReference>
<accession>A0AAW1HPP8</accession>
<dbReference type="SMART" id="SM00784">
    <property type="entry name" value="SPT2"/>
    <property type="match status" value="1"/>
</dbReference>
<comment type="caution">
    <text evidence="5">The sequence shown here is derived from an EMBL/GenBank/DDBJ whole genome shotgun (WGS) entry which is preliminary data.</text>
</comment>
<evidence type="ECO:0000256" key="1">
    <source>
        <dbReference type="ARBA" id="ARBA00006461"/>
    </source>
</evidence>
<feature type="region of interest" description="Disordered" evidence="4">
    <location>
        <begin position="73"/>
        <end position="100"/>
    </location>
</feature>
<dbReference type="GO" id="GO:0005730">
    <property type="term" value="C:nucleolus"/>
    <property type="evidence" value="ECO:0007669"/>
    <property type="project" value="TreeGrafter"/>
</dbReference>
<evidence type="ECO:0000256" key="4">
    <source>
        <dbReference type="SAM" id="MobiDB-lite"/>
    </source>
</evidence>
<feature type="compositionally biased region" description="Polar residues" evidence="4">
    <location>
        <begin position="385"/>
        <end position="401"/>
    </location>
</feature>
<feature type="compositionally biased region" description="Acidic residues" evidence="4">
    <location>
        <begin position="35"/>
        <end position="48"/>
    </location>
</feature>
<reference evidence="5" key="1">
    <citation type="submission" date="2024-03" db="EMBL/GenBank/DDBJ databases">
        <title>WGS assembly of Saponaria officinalis var. Norfolk2.</title>
        <authorList>
            <person name="Jenkins J."/>
            <person name="Shu S."/>
            <person name="Grimwood J."/>
            <person name="Barry K."/>
            <person name="Goodstein D."/>
            <person name="Schmutz J."/>
            <person name="Leebens-Mack J."/>
            <person name="Osbourn A."/>
        </authorList>
    </citation>
    <scope>NUCLEOTIDE SEQUENCE [LARGE SCALE GENOMIC DNA]</scope>
    <source>
        <strain evidence="5">JIC</strain>
    </source>
</reference>
<feature type="compositionally biased region" description="Basic and acidic residues" evidence="4">
    <location>
        <begin position="73"/>
        <end position="83"/>
    </location>
</feature>
<dbReference type="PANTHER" id="PTHR22691">
    <property type="entry name" value="YEAST SPT2-RELATED"/>
    <property type="match status" value="1"/>
</dbReference>
<dbReference type="GO" id="GO:0042393">
    <property type="term" value="F:histone binding"/>
    <property type="evidence" value="ECO:0007669"/>
    <property type="project" value="TreeGrafter"/>
</dbReference>
<sequence length="557" mass="62837">MGSYGQDDDLDEYEDDFIDDQDGDVGPSRYRGGDDELDDDEDDEEVEEVKEAPVSEETLKLLKYRQKLKEQLRTKMRKEDGGHFSKSLNQGTRPPLNNFGSFFGPSQPVIADRVVQESRALLETRHLAPKASTSQNNGKRADMPSLSGTKNGVGMKNGVGAKNGVSRPPPANQVRSKAQIIKQTRDYSFLLSEEADVPKPHRDLGQAKNSASKHDSRPTQVPAQSNNRPSGHSNRNVENRFEQRKPNRPPREGSTRTAPVRKLTSDSRASVVSSDPRRQQDVRKQPQPSTKVGTGNGSGSVRPPMARPAPSMKPSSSSDRRMPVEKKASGPSVSGRLPPVSKHSVPNGQRLPPEKSRASGVARPQDRNTSVQHNRDNRTLKKENVSASQTQMKPPKQSSLRANLDRDHTRMQKPPQRANLDRDHTRVQKPPLRANIDRDHARVQKPHGQLRMNSQSGSIKKDPNNRKRRAEESDDDEVDPLKLIRGMFRYNKDKYADISDDDSDMCMEVGFDTIQKEESRSARIARQEDEEELEKIMEEERQERLRKKAKMRKMSHR</sequence>
<organism evidence="5 6">
    <name type="scientific">Saponaria officinalis</name>
    <name type="common">Common soapwort</name>
    <name type="synonym">Lychnis saponaria</name>
    <dbReference type="NCBI Taxonomy" id="3572"/>
    <lineage>
        <taxon>Eukaryota</taxon>
        <taxon>Viridiplantae</taxon>
        <taxon>Streptophyta</taxon>
        <taxon>Embryophyta</taxon>
        <taxon>Tracheophyta</taxon>
        <taxon>Spermatophyta</taxon>
        <taxon>Magnoliopsida</taxon>
        <taxon>eudicotyledons</taxon>
        <taxon>Gunneridae</taxon>
        <taxon>Pentapetalae</taxon>
        <taxon>Caryophyllales</taxon>
        <taxon>Caryophyllaceae</taxon>
        <taxon>Caryophylleae</taxon>
        <taxon>Saponaria</taxon>
    </lineage>
</organism>
<feature type="compositionally biased region" description="Basic and acidic residues" evidence="4">
    <location>
        <begin position="275"/>
        <end position="284"/>
    </location>
</feature>
<feature type="coiled-coil region" evidence="3">
    <location>
        <begin position="519"/>
        <end position="550"/>
    </location>
</feature>
<protein>
    <recommendedName>
        <fullName evidence="7">Protein SPT2 homolog</fullName>
    </recommendedName>
</protein>
<feature type="compositionally biased region" description="Basic and acidic residues" evidence="4">
    <location>
        <begin position="196"/>
        <end position="205"/>
    </location>
</feature>
<gene>
    <name evidence="5" type="ORF">RND81_11G206300</name>
</gene>
<feature type="compositionally biased region" description="Acidic residues" evidence="4">
    <location>
        <begin position="1"/>
        <end position="23"/>
    </location>
</feature>
<dbReference type="GO" id="GO:0006360">
    <property type="term" value="P:transcription by RNA polymerase I"/>
    <property type="evidence" value="ECO:0007669"/>
    <property type="project" value="TreeGrafter"/>
</dbReference>
<evidence type="ECO:0000256" key="3">
    <source>
        <dbReference type="SAM" id="Coils"/>
    </source>
</evidence>
<proteinExistence type="inferred from homology"/>
<evidence type="ECO:0000313" key="5">
    <source>
        <dbReference type="EMBL" id="KAK9678357.1"/>
    </source>
</evidence>
<keyword evidence="6" id="KW-1185">Reference proteome</keyword>
<dbReference type="InterPro" id="IPR013256">
    <property type="entry name" value="Chromatin_SPT2"/>
</dbReference>
<name>A0AAW1HPP8_SAPOF</name>
<feature type="compositionally biased region" description="Basic and acidic residues" evidence="4">
    <location>
        <begin position="318"/>
        <end position="328"/>
    </location>
</feature>
<dbReference type="EMBL" id="JBDFQZ010000011">
    <property type="protein sequence ID" value="KAK9678357.1"/>
    <property type="molecule type" value="Genomic_DNA"/>
</dbReference>
<feature type="compositionally biased region" description="Basic and acidic residues" evidence="4">
    <location>
        <begin position="235"/>
        <end position="254"/>
    </location>
</feature>
<dbReference type="GO" id="GO:0003677">
    <property type="term" value="F:DNA binding"/>
    <property type="evidence" value="ECO:0007669"/>
    <property type="project" value="TreeGrafter"/>
</dbReference>
<dbReference type="AlphaFoldDB" id="A0AAW1HPP8"/>
<evidence type="ECO:0008006" key="7">
    <source>
        <dbReference type="Google" id="ProtNLM"/>
    </source>
</evidence>
<feature type="compositionally biased region" description="Polar residues" evidence="4">
    <location>
        <begin position="218"/>
        <end position="234"/>
    </location>
</feature>
<feature type="compositionally biased region" description="Basic and acidic residues" evidence="4">
    <location>
        <begin position="459"/>
        <end position="471"/>
    </location>
</feature>
<dbReference type="Pfam" id="PF08243">
    <property type="entry name" value="SPT2"/>
    <property type="match status" value="1"/>
</dbReference>
<evidence type="ECO:0000313" key="6">
    <source>
        <dbReference type="Proteomes" id="UP001443914"/>
    </source>
</evidence>
<evidence type="ECO:0000256" key="2">
    <source>
        <dbReference type="ARBA" id="ARBA00023054"/>
    </source>
</evidence>
<feature type="region of interest" description="Disordered" evidence="4">
    <location>
        <begin position="124"/>
        <end position="478"/>
    </location>
</feature>
<keyword evidence="2 3" id="KW-0175">Coiled coil</keyword>
<dbReference type="Proteomes" id="UP001443914">
    <property type="component" value="Unassembled WGS sequence"/>
</dbReference>
<dbReference type="PANTHER" id="PTHR22691:SF8">
    <property type="entry name" value="PROTEIN SPT2 HOMOLOG"/>
    <property type="match status" value="1"/>
</dbReference>
<feature type="region of interest" description="Disordered" evidence="4">
    <location>
        <begin position="1"/>
        <end position="54"/>
    </location>
</feature>